<name>A0A383VI98_TETOB</name>
<evidence type="ECO:0000313" key="2">
    <source>
        <dbReference type="EMBL" id="SZX64394.1"/>
    </source>
</evidence>
<keyword evidence="3" id="KW-1185">Reference proteome</keyword>
<evidence type="ECO:0000313" key="3">
    <source>
        <dbReference type="Proteomes" id="UP000256970"/>
    </source>
</evidence>
<sequence length="430" mass="44689">MLLFVFFSRVAAQTCTDTARNGQETDLNCGGPVCPKCLTNRMCLVNNDCLSGSCVNGRCAEPPQCYNKVKDRRETDVDCGGGECFEACWFGRQCAGTWDCRSRICSGGLCVEAPTCANGIKDGRETDIDCGGGGCRALCMRTQACIDFRDCATGVCSGGICRQAATCTNRVRDDNEGDVDCGQVCDRQCGVGGTCQVDGDCISGVCRNGRCLDAPTCSNNIKDGRETDIDCGGGGCSAACGVGQSCGSTWECRTRTCGTNGQCQQLSSCTNGIWDTATEGALDCGDNCARQCGVASTCRINGDCISGVCSSGRCTDAPTCRNSIRDGRETDVDCGGGGCGAACRIGQACATNWDCQGTAICTNRVCTAPPVPSPSPSPSPSPAPPARTCTDGVRNGRETDVDCGGPDCPACLGQRLCWDNSDCQSNQCLF</sequence>
<dbReference type="EMBL" id="FNXT01000410">
    <property type="protein sequence ID" value="SZX64394.1"/>
    <property type="molecule type" value="Genomic_DNA"/>
</dbReference>
<dbReference type="Proteomes" id="UP000256970">
    <property type="component" value="Unassembled WGS sequence"/>
</dbReference>
<feature type="region of interest" description="Disordered" evidence="1">
    <location>
        <begin position="372"/>
        <end position="391"/>
    </location>
</feature>
<organism evidence="2 3">
    <name type="scientific">Tetradesmus obliquus</name>
    <name type="common">Green alga</name>
    <name type="synonym">Acutodesmus obliquus</name>
    <dbReference type="NCBI Taxonomy" id="3088"/>
    <lineage>
        <taxon>Eukaryota</taxon>
        <taxon>Viridiplantae</taxon>
        <taxon>Chlorophyta</taxon>
        <taxon>core chlorophytes</taxon>
        <taxon>Chlorophyceae</taxon>
        <taxon>CS clade</taxon>
        <taxon>Sphaeropleales</taxon>
        <taxon>Scenedesmaceae</taxon>
        <taxon>Tetradesmus</taxon>
    </lineage>
</organism>
<gene>
    <name evidence="2" type="ORF">BQ4739_LOCUS4905</name>
</gene>
<reference evidence="2 3" key="1">
    <citation type="submission" date="2016-10" db="EMBL/GenBank/DDBJ databases">
        <authorList>
            <person name="Cai Z."/>
        </authorList>
    </citation>
    <scope>NUCLEOTIDE SEQUENCE [LARGE SCALE GENOMIC DNA]</scope>
</reference>
<protein>
    <submittedName>
        <fullName evidence="2">Uncharacterized protein</fullName>
    </submittedName>
</protein>
<evidence type="ECO:0000256" key="1">
    <source>
        <dbReference type="SAM" id="MobiDB-lite"/>
    </source>
</evidence>
<dbReference type="STRING" id="3088.A0A383VI98"/>
<dbReference type="AlphaFoldDB" id="A0A383VI98"/>
<proteinExistence type="predicted"/>
<feature type="compositionally biased region" description="Pro residues" evidence="1">
    <location>
        <begin position="372"/>
        <end position="385"/>
    </location>
</feature>
<accession>A0A383VI98</accession>